<evidence type="ECO:0000313" key="2">
    <source>
        <dbReference type="EMBL" id="KAK9837883.1"/>
    </source>
</evidence>
<feature type="signal peptide" evidence="1">
    <location>
        <begin position="1"/>
        <end position="33"/>
    </location>
</feature>
<evidence type="ECO:0008006" key="4">
    <source>
        <dbReference type="Google" id="ProtNLM"/>
    </source>
</evidence>
<gene>
    <name evidence="2" type="ORF">WJX74_007108</name>
</gene>
<dbReference type="EMBL" id="JALJOS010000006">
    <property type="protein sequence ID" value="KAK9837883.1"/>
    <property type="molecule type" value="Genomic_DNA"/>
</dbReference>
<dbReference type="AlphaFoldDB" id="A0AAW1RWU2"/>
<proteinExistence type="predicted"/>
<accession>A0AAW1RWU2</accession>
<sequence length="518" mass="56263">MRPLRPGSNWRPLHYLGALAFVLFLALQWSHHARPGASLVLGGLAGMQPHRALSSVQNLASELPQNVPTIDMQQLLAPFRQTKVAIILPGCVSSRAPMEEDERTCHQHIMASCSIASPTACFEAASRVPACASARQIFAKPSIGFWAGLRRAVPSLRALGWTGLEVLNCPMPADMANCLMHQADVSCAVSELSQAGRDVVDEAHVVVVPASALAVLTKQHLKQRFIGVDASEATSIPASITTTLLDLPQVLTVLKGHVLRPMLLHNGPSLSGLAHLGHLPRAELQSGWSSEREQPVSASMLNKLQPVLNHVVRFRYPLDSGGQLEHLRFAGAFAQNSSSFSSKRLRDRRVDFAQLLSPLTGPQALNHPLLQEHRNDLSQALKRLQSSKPRLKVQPGPVNFAMYADYLQQLLDTKVVISPFGMGEITDQDIEAILCGCFLVKPGAGSILAFPDFLQAGSHVMEADLDWSSLQDKLAALDLGGSEIQRKADRGPRLLLEMSDTTRYAGALDVALTHFVQL</sequence>
<protein>
    <recommendedName>
        <fullName evidence="4">Glycosyltransferase</fullName>
    </recommendedName>
</protein>
<name>A0AAW1RWU2_9CHLO</name>
<reference evidence="2 3" key="1">
    <citation type="journal article" date="2024" name="Nat. Commun.">
        <title>Phylogenomics reveals the evolutionary origins of lichenization in chlorophyte algae.</title>
        <authorList>
            <person name="Puginier C."/>
            <person name="Libourel C."/>
            <person name="Otte J."/>
            <person name="Skaloud P."/>
            <person name="Haon M."/>
            <person name="Grisel S."/>
            <person name="Petersen M."/>
            <person name="Berrin J.G."/>
            <person name="Delaux P.M."/>
            <person name="Dal Grande F."/>
            <person name="Keller J."/>
        </authorList>
    </citation>
    <scope>NUCLEOTIDE SEQUENCE [LARGE SCALE GENOMIC DNA]</scope>
    <source>
        <strain evidence="2 3">SAG 2145</strain>
    </source>
</reference>
<evidence type="ECO:0000313" key="3">
    <source>
        <dbReference type="Proteomes" id="UP001438707"/>
    </source>
</evidence>
<keyword evidence="3" id="KW-1185">Reference proteome</keyword>
<dbReference type="Proteomes" id="UP001438707">
    <property type="component" value="Unassembled WGS sequence"/>
</dbReference>
<feature type="chain" id="PRO_5043923588" description="Glycosyltransferase" evidence="1">
    <location>
        <begin position="34"/>
        <end position="518"/>
    </location>
</feature>
<evidence type="ECO:0000256" key="1">
    <source>
        <dbReference type="SAM" id="SignalP"/>
    </source>
</evidence>
<keyword evidence="1" id="KW-0732">Signal</keyword>
<organism evidence="2 3">
    <name type="scientific">Apatococcus lobatus</name>
    <dbReference type="NCBI Taxonomy" id="904363"/>
    <lineage>
        <taxon>Eukaryota</taxon>
        <taxon>Viridiplantae</taxon>
        <taxon>Chlorophyta</taxon>
        <taxon>core chlorophytes</taxon>
        <taxon>Trebouxiophyceae</taxon>
        <taxon>Chlorellales</taxon>
        <taxon>Chlorellaceae</taxon>
        <taxon>Apatococcus</taxon>
    </lineage>
</organism>
<comment type="caution">
    <text evidence="2">The sequence shown here is derived from an EMBL/GenBank/DDBJ whole genome shotgun (WGS) entry which is preliminary data.</text>
</comment>